<accession>A0A3B0XFD5</accession>
<name>A0A3B0XFD5_9ZZZZ</name>
<sequence length="234" mass="26833">MSQEIISFNWTFDERSVRDLYVGNDLAFFRLKKLMPEFVWDIIHLEDNPYTFTEVQTLIHGTTVGGYSLSDQNQVLNQFESLKYLLKLVKNNKFICNQETILAAHNILAKGEALKWGCLRDGEVSISGTGHKPPLAGELNQLHLAGLKEISNVENVFERALLYFCFGSINQFFFDGNKRTSRWAMNGILMSNGYNYLSIPGDKKTEFNNAMVNFYDTKDATEIMKFMISCYVLD</sequence>
<evidence type="ECO:0000313" key="2">
    <source>
        <dbReference type="EMBL" id="VAW66391.1"/>
    </source>
</evidence>
<reference evidence="2" key="1">
    <citation type="submission" date="2018-06" db="EMBL/GenBank/DDBJ databases">
        <authorList>
            <person name="Zhirakovskaya E."/>
        </authorList>
    </citation>
    <scope>NUCLEOTIDE SEQUENCE</scope>
</reference>
<protein>
    <submittedName>
        <fullName evidence="2">Huntingtin interacting protein E-like protein</fullName>
    </submittedName>
</protein>
<dbReference type="PANTHER" id="PTHR13504:SF38">
    <property type="entry name" value="FIDO DOMAIN-CONTAINING PROTEIN"/>
    <property type="match status" value="1"/>
</dbReference>
<dbReference type="SUPFAM" id="SSF140931">
    <property type="entry name" value="Fic-like"/>
    <property type="match status" value="1"/>
</dbReference>
<feature type="domain" description="Fido" evidence="1">
    <location>
        <begin position="96"/>
        <end position="229"/>
    </location>
</feature>
<proteinExistence type="predicted"/>
<dbReference type="Gene3D" id="1.10.3290.10">
    <property type="entry name" value="Fido-like domain"/>
    <property type="match status" value="1"/>
</dbReference>
<dbReference type="InterPro" id="IPR036597">
    <property type="entry name" value="Fido-like_dom_sf"/>
</dbReference>
<evidence type="ECO:0000259" key="1">
    <source>
        <dbReference type="PROSITE" id="PS51459"/>
    </source>
</evidence>
<gene>
    <name evidence="2" type="ORF">MNBD_GAMMA09-335</name>
</gene>
<dbReference type="EMBL" id="UOFI01000075">
    <property type="protein sequence ID" value="VAW66391.1"/>
    <property type="molecule type" value="Genomic_DNA"/>
</dbReference>
<dbReference type="PROSITE" id="PS51459">
    <property type="entry name" value="FIDO"/>
    <property type="match status" value="1"/>
</dbReference>
<dbReference type="PANTHER" id="PTHR13504">
    <property type="entry name" value="FIDO DOMAIN-CONTAINING PROTEIN DDB_G0283145"/>
    <property type="match status" value="1"/>
</dbReference>
<dbReference type="InterPro" id="IPR040198">
    <property type="entry name" value="Fido_containing"/>
</dbReference>
<dbReference type="AlphaFoldDB" id="A0A3B0XFD5"/>
<organism evidence="2">
    <name type="scientific">hydrothermal vent metagenome</name>
    <dbReference type="NCBI Taxonomy" id="652676"/>
    <lineage>
        <taxon>unclassified sequences</taxon>
        <taxon>metagenomes</taxon>
        <taxon>ecological metagenomes</taxon>
    </lineage>
</organism>
<dbReference type="InterPro" id="IPR003812">
    <property type="entry name" value="Fido"/>
</dbReference>
<dbReference type="Pfam" id="PF02661">
    <property type="entry name" value="Fic"/>
    <property type="match status" value="1"/>
</dbReference>